<dbReference type="AlphaFoldDB" id="A0A1H5U662"/>
<dbReference type="InterPro" id="IPR005143">
    <property type="entry name" value="TF_LuxR_autoind-bd_dom"/>
</dbReference>
<keyword evidence="1" id="KW-0805">Transcription regulation</keyword>
<keyword evidence="6" id="KW-1185">Reference proteome</keyword>
<protein>
    <submittedName>
        <fullName evidence="5">DNA-binding transcriptional regulator, CsgD family</fullName>
    </submittedName>
</protein>
<dbReference type="InterPro" id="IPR036693">
    <property type="entry name" value="TF_LuxR_autoind-bd_dom_sf"/>
</dbReference>
<dbReference type="CDD" id="cd06170">
    <property type="entry name" value="LuxR_C_like"/>
    <property type="match status" value="1"/>
</dbReference>
<evidence type="ECO:0000256" key="1">
    <source>
        <dbReference type="ARBA" id="ARBA00023015"/>
    </source>
</evidence>
<feature type="domain" description="HTH luxR-type" evidence="4">
    <location>
        <begin position="173"/>
        <end position="238"/>
    </location>
</feature>
<dbReference type="PANTHER" id="PTHR44688">
    <property type="entry name" value="DNA-BINDING TRANSCRIPTIONAL ACTIVATOR DEVR_DOSR"/>
    <property type="match status" value="1"/>
</dbReference>
<reference evidence="5 6" key="1">
    <citation type="submission" date="2016-10" db="EMBL/GenBank/DDBJ databases">
        <authorList>
            <person name="de Groot N.N."/>
        </authorList>
    </citation>
    <scope>NUCLEOTIDE SEQUENCE [LARGE SCALE GENOMIC DNA]</scope>
    <source>
        <strain evidence="5 6">DSM 26915</strain>
    </source>
</reference>
<evidence type="ECO:0000256" key="3">
    <source>
        <dbReference type="ARBA" id="ARBA00023163"/>
    </source>
</evidence>
<dbReference type="SUPFAM" id="SSF75516">
    <property type="entry name" value="Pheromone-binding domain of LuxR-like quorum-sensing transcription factors"/>
    <property type="match status" value="1"/>
</dbReference>
<dbReference type="PANTHER" id="PTHR44688:SF25">
    <property type="entry name" value="HTH LUXR-TYPE DOMAIN-CONTAINING PROTEIN"/>
    <property type="match status" value="1"/>
</dbReference>
<dbReference type="PROSITE" id="PS50043">
    <property type="entry name" value="HTH_LUXR_2"/>
    <property type="match status" value="1"/>
</dbReference>
<dbReference type="InterPro" id="IPR016032">
    <property type="entry name" value="Sig_transdc_resp-reg_C-effctor"/>
</dbReference>
<keyword evidence="2 5" id="KW-0238">DNA-binding</keyword>
<dbReference type="PRINTS" id="PR00038">
    <property type="entry name" value="HTHLUXR"/>
</dbReference>
<name>A0A1H5U662_9RHOB</name>
<dbReference type="InterPro" id="IPR000792">
    <property type="entry name" value="Tscrpt_reg_LuxR_C"/>
</dbReference>
<dbReference type="SUPFAM" id="SSF46894">
    <property type="entry name" value="C-terminal effector domain of the bipartite response regulators"/>
    <property type="match status" value="1"/>
</dbReference>
<dbReference type="GO" id="GO:0003677">
    <property type="term" value="F:DNA binding"/>
    <property type="evidence" value="ECO:0007669"/>
    <property type="project" value="UniProtKB-KW"/>
</dbReference>
<organism evidence="5 6">
    <name type="scientific">Thalassococcus halodurans</name>
    <dbReference type="NCBI Taxonomy" id="373675"/>
    <lineage>
        <taxon>Bacteria</taxon>
        <taxon>Pseudomonadati</taxon>
        <taxon>Pseudomonadota</taxon>
        <taxon>Alphaproteobacteria</taxon>
        <taxon>Rhodobacterales</taxon>
        <taxon>Roseobacteraceae</taxon>
        <taxon>Thalassococcus</taxon>
    </lineage>
</organism>
<evidence type="ECO:0000313" key="6">
    <source>
        <dbReference type="Proteomes" id="UP000236752"/>
    </source>
</evidence>
<evidence type="ECO:0000313" key="5">
    <source>
        <dbReference type="EMBL" id="SEF69787.1"/>
    </source>
</evidence>
<evidence type="ECO:0000259" key="4">
    <source>
        <dbReference type="PROSITE" id="PS50043"/>
    </source>
</evidence>
<dbReference type="Gene3D" id="3.30.450.80">
    <property type="entry name" value="Transcription factor LuxR-like, autoinducer-binding domain"/>
    <property type="match status" value="1"/>
</dbReference>
<accession>A0A1H5U662</accession>
<dbReference type="InterPro" id="IPR036388">
    <property type="entry name" value="WH-like_DNA-bd_sf"/>
</dbReference>
<evidence type="ECO:0000256" key="2">
    <source>
        <dbReference type="ARBA" id="ARBA00023125"/>
    </source>
</evidence>
<dbReference type="EMBL" id="FNUZ01000001">
    <property type="protein sequence ID" value="SEF69787.1"/>
    <property type="molecule type" value="Genomic_DNA"/>
</dbReference>
<sequence>MGHAVLTPFSDTTLSRLELAASAEDLQSIIETLRDQFGVDHIVYHWVNSNGEQYGVGTYSEDWVSRYLQKNYLRIDPVVQGCSQRFHPTDWKQLDWSSKAARSFYRDAVEHGIGNQGFSIPIRGPNGQFAVFTLSHNCSDTEWSDFTEQYRRDLILIAHFFNQSALTLEPDRQPEAVPNLSPRETDVLTLLATGHSRSQVANTLQISEHTLRAYIESARFKLRALNTTHAVARALHRGLIVI</sequence>
<dbReference type="Gene3D" id="1.10.10.10">
    <property type="entry name" value="Winged helix-like DNA-binding domain superfamily/Winged helix DNA-binding domain"/>
    <property type="match status" value="1"/>
</dbReference>
<dbReference type="RefSeq" id="WP_234994668.1">
    <property type="nucleotide sequence ID" value="NZ_FNUZ01000001.1"/>
</dbReference>
<proteinExistence type="predicted"/>
<dbReference type="SMART" id="SM00421">
    <property type="entry name" value="HTH_LUXR"/>
    <property type="match status" value="1"/>
</dbReference>
<dbReference type="GO" id="GO:0006355">
    <property type="term" value="P:regulation of DNA-templated transcription"/>
    <property type="evidence" value="ECO:0007669"/>
    <property type="project" value="InterPro"/>
</dbReference>
<keyword evidence="3" id="KW-0804">Transcription</keyword>
<dbReference type="Pfam" id="PF03472">
    <property type="entry name" value="Autoind_bind"/>
    <property type="match status" value="1"/>
</dbReference>
<dbReference type="Proteomes" id="UP000236752">
    <property type="component" value="Unassembled WGS sequence"/>
</dbReference>
<gene>
    <name evidence="5" type="ORF">SAMN04488045_0855</name>
</gene>
<dbReference type="Pfam" id="PF00196">
    <property type="entry name" value="GerE"/>
    <property type="match status" value="1"/>
</dbReference>